<reference evidence="2" key="2">
    <citation type="submission" date="2018-07" db="EMBL/GenBank/DDBJ databases">
        <authorList>
            <person name="Mckenzie S.K."/>
            <person name="Kronauer D.J.C."/>
        </authorList>
    </citation>
    <scope>NUCLEOTIDE SEQUENCE</scope>
    <source>
        <strain evidence="2">Clonal line C1</strain>
    </source>
</reference>
<feature type="compositionally biased region" description="Basic and acidic residues" evidence="1">
    <location>
        <begin position="8"/>
        <end position="28"/>
    </location>
</feature>
<sequence length="91" mass="10586">MLGWTKRARVERNPGMGKKERIIEDEKRGKKSRGRLRARKRETETCVMSESDTMDLAHDERYLPDLRNHFSIAKSQAVYSGWTISDDCCVP</sequence>
<evidence type="ECO:0000313" key="2">
    <source>
        <dbReference type="EMBL" id="RLU26370.1"/>
    </source>
</evidence>
<protein>
    <submittedName>
        <fullName evidence="2">Uncharacterized protein</fullName>
    </submittedName>
</protein>
<feature type="compositionally biased region" description="Basic residues" evidence="1">
    <location>
        <begin position="29"/>
        <end position="40"/>
    </location>
</feature>
<evidence type="ECO:0000256" key="1">
    <source>
        <dbReference type="SAM" id="MobiDB-lite"/>
    </source>
</evidence>
<reference evidence="2" key="1">
    <citation type="journal article" date="2018" name="Genome Res.">
        <title>The genomic architecture and molecular evolution of ant odorant receptors.</title>
        <authorList>
            <person name="McKenzie S.K."/>
            <person name="Kronauer D.J.C."/>
        </authorList>
    </citation>
    <scope>NUCLEOTIDE SEQUENCE [LARGE SCALE GENOMIC DNA]</scope>
    <source>
        <strain evidence="2">Clonal line C1</strain>
    </source>
</reference>
<dbReference type="EMBL" id="QOIP01000001">
    <property type="protein sequence ID" value="RLU26370.1"/>
    <property type="molecule type" value="Genomic_DNA"/>
</dbReference>
<dbReference type="AlphaFoldDB" id="A0A3L8E0X3"/>
<dbReference type="Proteomes" id="UP000279307">
    <property type="component" value="Chromosome 1"/>
</dbReference>
<gene>
    <name evidence="2" type="ORF">DMN91_000164</name>
</gene>
<organism evidence="2">
    <name type="scientific">Ooceraea biroi</name>
    <name type="common">Clonal raider ant</name>
    <name type="synonym">Cerapachys biroi</name>
    <dbReference type="NCBI Taxonomy" id="2015173"/>
    <lineage>
        <taxon>Eukaryota</taxon>
        <taxon>Metazoa</taxon>
        <taxon>Ecdysozoa</taxon>
        <taxon>Arthropoda</taxon>
        <taxon>Hexapoda</taxon>
        <taxon>Insecta</taxon>
        <taxon>Pterygota</taxon>
        <taxon>Neoptera</taxon>
        <taxon>Endopterygota</taxon>
        <taxon>Hymenoptera</taxon>
        <taxon>Apocrita</taxon>
        <taxon>Aculeata</taxon>
        <taxon>Formicoidea</taxon>
        <taxon>Formicidae</taxon>
        <taxon>Dorylinae</taxon>
        <taxon>Ooceraea</taxon>
    </lineage>
</organism>
<feature type="region of interest" description="Disordered" evidence="1">
    <location>
        <begin position="1"/>
        <end position="44"/>
    </location>
</feature>
<comment type="caution">
    <text evidence="2">The sequence shown here is derived from an EMBL/GenBank/DDBJ whole genome shotgun (WGS) entry which is preliminary data.</text>
</comment>
<name>A0A3L8E0X3_OOCBI</name>
<accession>A0A3L8E0X3</accession>
<proteinExistence type="predicted"/>